<evidence type="ECO:0000313" key="4">
    <source>
        <dbReference type="Proteomes" id="UP000318199"/>
    </source>
</evidence>
<dbReference type="AlphaFoldDB" id="A0A562ZK66"/>
<dbReference type="RefSeq" id="WP_145895132.1">
    <property type="nucleotide sequence ID" value="NZ_VOBQ01000017.1"/>
</dbReference>
<organism evidence="3 4">
    <name type="scientific">Caenimonas sedimenti</name>
    <dbReference type="NCBI Taxonomy" id="2596921"/>
    <lineage>
        <taxon>Bacteria</taxon>
        <taxon>Pseudomonadati</taxon>
        <taxon>Pseudomonadota</taxon>
        <taxon>Betaproteobacteria</taxon>
        <taxon>Burkholderiales</taxon>
        <taxon>Comamonadaceae</taxon>
        <taxon>Caenimonas</taxon>
    </lineage>
</organism>
<feature type="transmembrane region" description="Helical" evidence="1">
    <location>
        <begin position="109"/>
        <end position="132"/>
    </location>
</feature>
<dbReference type="PANTHER" id="PTHR35342">
    <property type="entry name" value="TRICARBOXYLIC TRANSPORT PROTEIN"/>
    <property type="match status" value="1"/>
</dbReference>
<keyword evidence="1" id="KW-0472">Membrane</keyword>
<dbReference type="InterPro" id="IPR002823">
    <property type="entry name" value="DUF112_TM"/>
</dbReference>
<keyword evidence="4" id="KW-1185">Reference proteome</keyword>
<feature type="transmembrane region" description="Helical" evidence="1">
    <location>
        <begin position="144"/>
        <end position="161"/>
    </location>
</feature>
<feature type="transmembrane region" description="Helical" evidence="1">
    <location>
        <begin position="387"/>
        <end position="408"/>
    </location>
</feature>
<sequence length="510" mass="53951">MQEISALMQGFAVVLTPTNIGVMFIGIILGVLIGVLPGLGGANGVAILLPLTFTMSPTTAIVMLSCIYWGALFGGAITSVLFNIPGEPWSVATTFDGYPMAQNGHAGQALTAAFTSSFIGAFVAVLMITFLAPMVAKFALKFGAPEFFAVYLLTFCSFVGMGKGSPFKVLVSMALGFALAAVGMDTVTGQLRLTFGLPDLMRGFDFLIAVIGLFGIGEILLSMEEGLNFSGKSAKINAKVVWETWKKLPRYWATSIRSSLVGIWMGITPGGATPASFMSYGLAKKMSKNGDNFGKGEMEGVIAPETAAHAAGTSALLPMLALGIPGSPTAAVLLGGLLIWGLQPGPLLFVEQKDFVWGLIASMYLGNLVGLIVVLSTVPLFASILRIPFSIIAPLIIVICAIGAYTVHSAMLDVWLMLAFGVIGYVFKKLDYPLAPMVLALVLGDKAEDSFRQAMLISQGEVSIMWANPLVGTITTLALLMLFWPLISRLIGVVRKAKPKAAFPEQQPVD</sequence>
<keyword evidence="1" id="KW-1133">Transmembrane helix</keyword>
<feature type="transmembrane region" description="Helical" evidence="1">
    <location>
        <begin position="261"/>
        <end position="283"/>
    </location>
</feature>
<dbReference type="Pfam" id="PF01970">
    <property type="entry name" value="TctA"/>
    <property type="match status" value="1"/>
</dbReference>
<feature type="transmembrane region" description="Helical" evidence="1">
    <location>
        <begin position="319"/>
        <end position="343"/>
    </location>
</feature>
<feature type="transmembrane region" description="Helical" evidence="1">
    <location>
        <begin position="414"/>
        <end position="443"/>
    </location>
</feature>
<dbReference type="EMBL" id="VOBQ01000017">
    <property type="protein sequence ID" value="TWO68980.1"/>
    <property type="molecule type" value="Genomic_DNA"/>
</dbReference>
<accession>A0A562ZK66</accession>
<feature type="transmembrane region" description="Helical" evidence="1">
    <location>
        <begin position="204"/>
        <end position="223"/>
    </location>
</feature>
<keyword evidence="1" id="KW-0812">Transmembrane</keyword>
<feature type="transmembrane region" description="Helical" evidence="1">
    <location>
        <begin position="464"/>
        <end position="487"/>
    </location>
</feature>
<dbReference type="PANTHER" id="PTHR35342:SF1">
    <property type="entry name" value="BLR4373 PROTEIN"/>
    <property type="match status" value="1"/>
</dbReference>
<evidence type="ECO:0000256" key="1">
    <source>
        <dbReference type="SAM" id="Phobius"/>
    </source>
</evidence>
<protein>
    <submittedName>
        <fullName evidence="3">Tripartite tricarboxylate transporter permease</fullName>
    </submittedName>
</protein>
<dbReference type="OrthoDB" id="9781349at2"/>
<reference evidence="3 4" key="1">
    <citation type="submission" date="2019-07" db="EMBL/GenBank/DDBJ databases">
        <title>Caenimonas sedimenti sp. nov., isolated from activated sludge.</title>
        <authorList>
            <person name="Xu J."/>
        </authorList>
    </citation>
    <scope>NUCLEOTIDE SEQUENCE [LARGE SCALE GENOMIC DNA]</scope>
    <source>
        <strain evidence="3 4">HX-9-20</strain>
    </source>
</reference>
<gene>
    <name evidence="3" type="ORF">FN976_21555</name>
</gene>
<dbReference type="Proteomes" id="UP000318199">
    <property type="component" value="Unassembled WGS sequence"/>
</dbReference>
<name>A0A562ZK66_9BURK</name>
<feature type="transmembrane region" description="Helical" evidence="1">
    <location>
        <begin position="355"/>
        <end position="375"/>
    </location>
</feature>
<feature type="transmembrane region" description="Helical" evidence="1">
    <location>
        <begin position="20"/>
        <end position="49"/>
    </location>
</feature>
<evidence type="ECO:0000259" key="2">
    <source>
        <dbReference type="Pfam" id="PF01970"/>
    </source>
</evidence>
<comment type="caution">
    <text evidence="3">The sequence shown here is derived from an EMBL/GenBank/DDBJ whole genome shotgun (WGS) entry which is preliminary data.</text>
</comment>
<feature type="transmembrane region" description="Helical" evidence="1">
    <location>
        <begin position="167"/>
        <end position="184"/>
    </location>
</feature>
<evidence type="ECO:0000313" key="3">
    <source>
        <dbReference type="EMBL" id="TWO68980.1"/>
    </source>
</evidence>
<feature type="domain" description="DUF112" evidence="2">
    <location>
        <begin position="21"/>
        <end position="439"/>
    </location>
</feature>
<proteinExistence type="predicted"/>
<feature type="transmembrane region" description="Helical" evidence="1">
    <location>
        <begin position="61"/>
        <end position="82"/>
    </location>
</feature>